<feature type="compositionally biased region" description="Basic and acidic residues" evidence="1">
    <location>
        <begin position="219"/>
        <end position="238"/>
    </location>
</feature>
<name>A0AAD6V3N1_9AGAR</name>
<feature type="region of interest" description="Disordered" evidence="1">
    <location>
        <begin position="264"/>
        <end position="287"/>
    </location>
</feature>
<dbReference type="AlphaFoldDB" id="A0AAD6V3N1"/>
<dbReference type="Proteomes" id="UP001219525">
    <property type="component" value="Unassembled WGS sequence"/>
</dbReference>
<gene>
    <name evidence="2" type="ORF">GGX14DRAFT_464664</name>
</gene>
<organism evidence="2 3">
    <name type="scientific">Mycena pura</name>
    <dbReference type="NCBI Taxonomy" id="153505"/>
    <lineage>
        <taxon>Eukaryota</taxon>
        <taxon>Fungi</taxon>
        <taxon>Dikarya</taxon>
        <taxon>Basidiomycota</taxon>
        <taxon>Agaricomycotina</taxon>
        <taxon>Agaricomycetes</taxon>
        <taxon>Agaricomycetidae</taxon>
        <taxon>Agaricales</taxon>
        <taxon>Marasmiineae</taxon>
        <taxon>Mycenaceae</taxon>
        <taxon>Mycena</taxon>
    </lineage>
</organism>
<protein>
    <submittedName>
        <fullName evidence="2">Uncharacterized protein</fullName>
    </submittedName>
</protein>
<evidence type="ECO:0000256" key="1">
    <source>
        <dbReference type="SAM" id="MobiDB-lite"/>
    </source>
</evidence>
<comment type="caution">
    <text evidence="2">The sequence shown here is derived from an EMBL/GenBank/DDBJ whole genome shotgun (WGS) entry which is preliminary data.</text>
</comment>
<dbReference type="EMBL" id="JARJCW010000058">
    <property type="protein sequence ID" value="KAJ7201682.1"/>
    <property type="molecule type" value="Genomic_DNA"/>
</dbReference>
<proteinExistence type="predicted"/>
<feature type="region of interest" description="Disordered" evidence="1">
    <location>
        <begin position="219"/>
        <end position="242"/>
    </location>
</feature>
<sequence length="287" mass="32093">MYLQFAVQAAHHKAAIREGATIVRQVIARDAVKTGLSTKEIFKRAVKEPPSPAFSLAIASERADSAPEIRYGKGGRRRIPPPAPPHPHHPVRSISFLKHHILPIIEGEQSVRHVREQRLITQPRADAALRSPRASKRQAASAAPAASVETTVWLWRAFHPPQRPPAPPKPRSPAVYDWSHMKQSKRQARKAREEFTAKRAILRARSKALRAEARRKEEAPLLAKQRAEARARHEEAEKAGLAAKLERRKRWEEQNPVARALVKKQAEANQKSALGKPIATSKGLRTA</sequence>
<accession>A0AAD6V3N1</accession>
<evidence type="ECO:0000313" key="2">
    <source>
        <dbReference type="EMBL" id="KAJ7201682.1"/>
    </source>
</evidence>
<evidence type="ECO:0000313" key="3">
    <source>
        <dbReference type="Proteomes" id="UP001219525"/>
    </source>
</evidence>
<reference evidence="2" key="1">
    <citation type="submission" date="2023-03" db="EMBL/GenBank/DDBJ databases">
        <title>Massive genome expansion in bonnet fungi (Mycena s.s.) driven by repeated elements and novel gene families across ecological guilds.</title>
        <authorList>
            <consortium name="Lawrence Berkeley National Laboratory"/>
            <person name="Harder C.B."/>
            <person name="Miyauchi S."/>
            <person name="Viragh M."/>
            <person name="Kuo A."/>
            <person name="Thoen E."/>
            <person name="Andreopoulos B."/>
            <person name="Lu D."/>
            <person name="Skrede I."/>
            <person name="Drula E."/>
            <person name="Henrissat B."/>
            <person name="Morin E."/>
            <person name="Kohler A."/>
            <person name="Barry K."/>
            <person name="LaButti K."/>
            <person name="Morin E."/>
            <person name="Salamov A."/>
            <person name="Lipzen A."/>
            <person name="Mereny Z."/>
            <person name="Hegedus B."/>
            <person name="Baldrian P."/>
            <person name="Stursova M."/>
            <person name="Weitz H."/>
            <person name="Taylor A."/>
            <person name="Grigoriev I.V."/>
            <person name="Nagy L.G."/>
            <person name="Martin F."/>
            <person name="Kauserud H."/>
        </authorList>
    </citation>
    <scope>NUCLEOTIDE SEQUENCE</scope>
    <source>
        <strain evidence="2">9144</strain>
    </source>
</reference>
<keyword evidence="3" id="KW-1185">Reference proteome</keyword>